<comment type="caution">
    <text evidence="2">The sequence shown here is derived from an EMBL/GenBank/DDBJ whole genome shotgun (WGS) entry which is preliminary data.</text>
</comment>
<dbReference type="InterPro" id="IPR030395">
    <property type="entry name" value="GP_PDE_dom"/>
</dbReference>
<dbReference type="HOGENOM" id="CLU_353649_0_0_9"/>
<proteinExistence type="predicted"/>
<accession>A0A125W4H5</accession>
<evidence type="ECO:0000313" key="3">
    <source>
        <dbReference type="Proteomes" id="UP000004846"/>
    </source>
</evidence>
<dbReference type="Proteomes" id="UP000004846">
    <property type="component" value="Unassembled WGS sequence"/>
</dbReference>
<dbReference type="AlphaFoldDB" id="A0A125W4H5"/>
<dbReference type="PROSITE" id="PS51704">
    <property type="entry name" value="GP_PDE"/>
    <property type="match status" value="1"/>
</dbReference>
<dbReference type="PANTHER" id="PTHR46211">
    <property type="entry name" value="GLYCEROPHOSPHORYL DIESTER PHOSPHODIESTERASE"/>
    <property type="match status" value="1"/>
</dbReference>
<dbReference type="EMBL" id="AEBR01000067">
    <property type="protein sequence ID" value="EFM82372.1"/>
    <property type="molecule type" value="Genomic_DNA"/>
</dbReference>
<organism evidence="2 3">
    <name type="scientific">Enterococcus faecalis TX4248</name>
    <dbReference type="NCBI Taxonomy" id="749495"/>
    <lineage>
        <taxon>Bacteria</taxon>
        <taxon>Bacillati</taxon>
        <taxon>Bacillota</taxon>
        <taxon>Bacilli</taxon>
        <taxon>Lactobacillales</taxon>
        <taxon>Enterococcaceae</taxon>
        <taxon>Enterococcus</taxon>
    </lineage>
</organism>
<sequence>MDMAIEQIKETDTLNQGRIKINAILDQSNASTEKVDAYQEELKNGINDAKKIADTAGKEAIRIAEEAGNQANETANQAMANSQTAINTSNQAVSTANNNKQEFDALRNDFDKLVGEAGDSNPEIVQARTDTQGVTRTTLAARLQSDFNDRMTKTEGVSLLSGITNVKVPMDFNGKTAGNTATNANKYFTDVTAKSLKRPKDTWNEVSQTDYNKLVSRNDSGVSSGSTQNGIIPQQLGEFNALEAAKRLVPQLFKDLNLDESVKLLKNNFVSFTISERVKASSPNNKTIKVSTYIESTDSWSTQIQEPVDEYKDLSIQVTDNNFITSDGIIYIINYTDPSNGVTTSTLDVDYVSIQFEISIDAQSVLEKSGFIKEKRLNEHIEDNSNPHKVTSAQVGLGNVDNYNTATQSSAEKGESNTEFMTPFTTKKYYLNETKTHRQRWKEGLNWIAHRGNNTEYPENSIPAFKTVRRHWGIETDIQVTSDGQWVVMHDETVDRTTNGTGKVSSMTLSQFRNLRIDAGANVSKLSDEERIPPTLDDYLSICKQINKVPIIEIKNNEYSTANYALLKDTLNLYGFDEFNCVIGSFSYAVLNVIRSMYPNMELHYFVNEINTNVINELKNLSIPAVCSCIFNNASVNSTNVKNLHSLGMKIGTWTVPENKFADMTKLGIDYITTNSLSGNQKYAKLSYQNGFVDNQGITDASYVEELVGGGIHINFNVEKGGNTQNTVIANLPDWAIPLKSQYSQCGIRTSSGVALGTFDIRGRTAPTGVVAGTLSVGLNWSGRSSWAAGSTVYAV</sequence>
<protein>
    <submittedName>
        <fullName evidence="2">Glycerophosphodiester phosphodiesterase family protein</fullName>
    </submittedName>
</protein>
<reference evidence="2 3" key="1">
    <citation type="submission" date="2010-07" db="EMBL/GenBank/DDBJ databases">
        <authorList>
            <person name="Sid Ahmed O."/>
        </authorList>
    </citation>
    <scope>NUCLEOTIDE SEQUENCE [LARGE SCALE GENOMIC DNA]</scope>
    <source>
        <strain evidence="2 3">TX4248</strain>
    </source>
</reference>
<dbReference type="Pfam" id="PF03009">
    <property type="entry name" value="GDPD"/>
    <property type="match status" value="1"/>
</dbReference>
<dbReference type="Gene3D" id="3.20.20.190">
    <property type="entry name" value="Phosphatidylinositol (PI) phosphodiesterase"/>
    <property type="match status" value="1"/>
</dbReference>
<feature type="domain" description="GP-PDE" evidence="1">
    <location>
        <begin position="445"/>
        <end position="689"/>
    </location>
</feature>
<evidence type="ECO:0000259" key="1">
    <source>
        <dbReference type="PROSITE" id="PS51704"/>
    </source>
</evidence>
<dbReference type="GO" id="GO:0006629">
    <property type="term" value="P:lipid metabolic process"/>
    <property type="evidence" value="ECO:0007669"/>
    <property type="project" value="InterPro"/>
</dbReference>
<dbReference type="GO" id="GO:0008081">
    <property type="term" value="F:phosphoric diester hydrolase activity"/>
    <property type="evidence" value="ECO:0007669"/>
    <property type="project" value="InterPro"/>
</dbReference>
<dbReference type="CDD" id="cd08582">
    <property type="entry name" value="GDPD_like_2"/>
    <property type="match status" value="1"/>
</dbReference>
<dbReference type="InterPro" id="IPR017946">
    <property type="entry name" value="PLC-like_Pdiesterase_TIM-brl"/>
</dbReference>
<gene>
    <name evidence="2" type="ORF">HMPREF9498_02099</name>
</gene>
<dbReference type="SUPFAM" id="SSF51695">
    <property type="entry name" value="PLC-like phosphodiesterases"/>
    <property type="match status" value="1"/>
</dbReference>
<dbReference type="PANTHER" id="PTHR46211:SF14">
    <property type="entry name" value="GLYCEROPHOSPHODIESTER PHOSPHODIESTERASE"/>
    <property type="match status" value="1"/>
</dbReference>
<evidence type="ECO:0000313" key="2">
    <source>
        <dbReference type="EMBL" id="EFM82372.1"/>
    </source>
</evidence>
<name>A0A125W4H5_ENTFL</name>